<name>A0AAN9N1A5_CANGL</name>
<organism evidence="1 2">
    <name type="scientific">Canavalia gladiata</name>
    <name type="common">Sword bean</name>
    <name type="synonym">Dolichos gladiatus</name>
    <dbReference type="NCBI Taxonomy" id="3824"/>
    <lineage>
        <taxon>Eukaryota</taxon>
        <taxon>Viridiplantae</taxon>
        <taxon>Streptophyta</taxon>
        <taxon>Embryophyta</taxon>
        <taxon>Tracheophyta</taxon>
        <taxon>Spermatophyta</taxon>
        <taxon>Magnoliopsida</taxon>
        <taxon>eudicotyledons</taxon>
        <taxon>Gunneridae</taxon>
        <taxon>Pentapetalae</taxon>
        <taxon>rosids</taxon>
        <taxon>fabids</taxon>
        <taxon>Fabales</taxon>
        <taxon>Fabaceae</taxon>
        <taxon>Papilionoideae</taxon>
        <taxon>50 kb inversion clade</taxon>
        <taxon>NPAAA clade</taxon>
        <taxon>indigoferoid/millettioid clade</taxon>
        <taxon>Phaseoleae</taxon>
        <taxon>Canavalia</taxon>
    </lineage>
</organism>
<reference evidence="1 2" key="1">
    <citation type="submission" date="2024-01" db="EMBL/GenBank/DDBJ databases">
        <title>The genomes of 5 underutilized Papilionoideae crops provide insights into root nodulation and disease resistanc.</title>
        <authorList>
            <person name="Jiang F."/>
        </authorList>
    </citation>
    <scope>NUCLEOTIDE SEQUENCE [LARGE SCALE GENOMIC DNA]</scope>
    <source>
        <strain evidence="1">LVBAO_FW01</strain>
        <tissue evidence="1">Leaves</tissue>
    </source>
</reference>
<evidence type="ECO:0000313" key="2">
    <source>
        <dbReference type="Proteomes" id="UP001367508"/>
    </source>
</evidence>
<dbReference type="Proteomes" id="UP001367508">
    <property type="component" value="Unassembled WGS sequence"/>
</dbReference>
<gene>
    <name evidence="1" type="ORF">VNO77_03529</name>
</gene>
<protein>
    <submittedName>
        <fullName evidence="1">Uncharacterized protein</fullName>
    </submittedName>
</protein>
<accession>A0AAN9N1A5</accession>
<keyword evidence="2" id="KW-1185">Reference proteome</keyword>
<dbReference type="AlphaFoldDB" id="A0AAN9N1A5"/>
<dbReference type="EMBL" id="JAYMYQ010000001">
    <property type="protein sequence ID" value="KAK7361463.1"/>
    <property type="molecule type" value="Genomic_DNA"/>
</dbReference>
<sequence length="138" mass="15535">MELMDSISCHYVVSIATSLTLLIKTKGYLHEWEPGPVCKLHGIPSLPSHWFLDLLPCIITDSSMAKMRGNLSVVELRIGRAAPHFLSCSKSFHFKDIFPANSFRDEHMCHYLANQPPLFRIDQNLVEILSSLPGLGML</sequence>
<evidence type="ECO:0000313" key="1">
    <source>
        <dbReference type="EMBL" id="KAK7361463.1"/>
    </source>
</evidence>
<proteinExistence type="predicted"/>
<comment type="caution">
    <text evidence="1">The sequence shown here is derived from an EMBL/GenBank/DDBJ whole genome shotgun (WGS) entry which is preliminary data.</text>
</comment>